<feature type="transmembrane region" description="Helical" evidence="6">
    <location>
        <begin position="267"/>
        <end position="286"/>
    </location>
</feature>
<evidence type="ECO:0000256" key="3">
    <source>
        <dbReference type="ARBA" id="ARBA00022692"/>
    </source>
</evidence>
<feature type="transmembrane region" description="Helical" evidence="6">
    <location>
        <begin position="408"/>
        <end position="432"/>
    </location>
</feature>
<dbReference type="InterPro" id="IPR001898">
    <property type="entry name" value="SLC13A/DASS"/>
</dbReference>
<evidence type="ECO:0000256" key="6">
    <source>
        <dbReference type="SAM" id="Phobius"/>
    </source>
</evidence>
<dbReference type="PANTHER" id="PTHR10283:SF82">
    <property type="entry name" value="SOLUTE CARRIER FAMILY 13 MEMBER 2"/>
    <property type="match status" value="1"/>
</dbReference>
<dbReference type="GO" id="GO:0005886">
    <property type="term" value="C:plasma membrane"/>
    <property type="evidence" value="ECO:0007669"/>
    <property type="project" value="TreeGrafter"/>
</dbReference>
<evidence type="ECO:0008006" key="9">
    <source>
        <dbReference type="Google" id="ProtNLM"/>
    </source>
</evidence>
<keyword evidence="5 6" id="KW-0472">Membrane</keyword>
<accession>A0AAD9JSY5</accession>
<reference evidence="7" key="1">
    <citation type="journal article" date="2023" name="Mol. Biol. Evol.">
        <title>Third-Generation Sequencing Reveals the Adaptive Role of the Epigenome in Three Deep-Sea Polychaetes.</title>
        <authorList>
            <person name="Perez M."/>
            <person name="Aroh O."/>
            <person name="Sun Y."/>
            <person name="Lan Y."/>
            <person name="Juniper S.K."/>
            <person name="Young C.R."/>
            <person name="Angers B."/>
            <person name="Qian P.Y."/>
        </authorList>
    </citation>
    <scope>NUCLEOTIDE SEQUENCE</scope>
    <source>
        <strain evidence="7">R07B-5</strain>
    </source>
</reference>
<feature type="transmembrane region" description="Helical" evidence="6">
    <location>
        <begin position="12"/>
        <end position="30"/>
    </location>
</feature>
<keyword evidence="4 6" id="KW-1133">Transmembrane helix</keyword>
<evidence type="ECO:0000313" key="7">
    <source>
        <dbReference type="EMBL" id="KAK2158809.1"/>
    </source>
</evidence>
<feature type="transmembrane region" description="Helical" evidence="6">
    <location>
        <begin position="215"/>
        <end position="239"/>
    </location>
</feature>
<keyword evidence="8" id="KW-1185">Reference proteome</keyword>
<feature type="transmembrane region" description="Helical" evidence="6">
    <location>
        <begin position="327"/>
        <end position="348"/>
    </location>
</feature>
<sequence>MAVFWVAEALPLAITSLIPIFLLPIFGIMSTMKTAQAFVSGPTMLFIGANVIALAIEKTNLHRRIAFRILLTLGVRPKRLMLGFMLTSWFVSMWMCNTATTSMLLPILESVLRQIEESGDGNNASGMTKHRSENMAEFEEPHKACCADGAKCITFDETRGTCSPPGLKRQQEKDAREPVIVVYVARPDAAEGSDHGSVPVSQGYAKRDPEGFRKLAIGLTLSICYAANVGGVATINGAIPNMIMKGEADSQWQTNLGKNSPVNFTSWAAYGIPIALINLAFLWLWMNSFYLGIRSTFGCFSSEERNTEEDKAVEAYLRREHKKLGPVSVDQILVSMLLLTLVAFWVFREPGFMSGWADLFPTGYMVDATPAVLIGLLLFVIPANFTGSSGKGGTVPTLMDWDTMQRRFPWSVVMLMGGGFTLAKACGVSGLSKWIGTNLSIFDALPRWFMLFVILVLVALLTEVTSNPATCSLLMPIVVPLALCQLQLNPLYLMYPVCFATSFAFMLPAASPPNAIVFCYGRIKTSDMIKAGAIMNVICVAAVVLGTETWGMALFDLATPPWNGTATTCDMGGKSGMGGM</sequence>
<dbReference type="PANTHER" id="PTHR10283">
    <property type="entry name" value="SOLUTE CARRIER FAMILY 13 MEMBER"/>
    <property type="match status" value="1"/>
</dbReference>
<feature type="transmembrane region" description="Helical" evidence="6">
    <location>
        <begin position="533"/>
        <end position="555"/>
    </location>
</feature>
<evidence type="ECO:0000256" key="5">
    <source>
        <dbReference type="ARBA" id="ARBA00023136"/>
    </source>
</evidence>
<comment type="caution">
    <text evidence="7">The sequence shown here is derived from an EMBL/GenBank/DDBJ whole genome shotgun (WGS) entry which is preliminary data.</text>
</comment>
<dbReference type="GO" id="GO:0015556">
    <property type="term" value="F:C4-dicarboxylate transmembrane transporter activity"/>
    <property type="evidence" value="ECO:0007669"/>
    <property type="project" value="UniProtKB-ARBA"/>
</dbReference>
<comment type="similarity">
    <text evidence="2">Belongs to the SLC13A/DASS transporter (TC 2.A.47) family. NADC subfamily.</text>
</comment>
<name>A0AAD9JSY5_RIDPI</name>
<feature type="transmembrane region" description="Helical" evidence="6">
    <location>
        <begin position="469"/>
        <end position="488"/>
    </location>
</feature>
<proteinExistence type="inferred from homology"/>
<feature type="transmembrane region" description="Helical" evidence="6">
    <location>
        <begin position="444"/>
        <end position="462"/>
    </location>
</feature>
<dbReference type="GO" id="GO:0005310">
    <property type="term" value="F:dicarboxylic acid transmembrane transporter activity"/>
    <property type="evidence" value="ECO:0007669"/>
    <property type="project" value="UniProtKB-ARBA"/>
</dbReference>
<feature type="transmembrane region" description="Helical" evidence="6">
    <location>
        <begin position="368"/>
        <end position="387"/>
    </location>
</feature>
<feature type="transmembrane region" description="Helical" evidence="6">
    <location>
        <begin position="37"/>
        <end position="56"/>
    </location>
</feature>
<comment type="subcellular location">
    <subcellularLocation>
        <location evidence="1">Membrane</location>
        <topology evidence="1">Multi-pass membrane protein</topology>
    </subcellularLocation>
</comment>
<protein>
    <recommendedName>
        <fullName evidence="9">Solute carrier family 13 member 3</fullName>
    </recommendedName>
</protein>
<evidence type="ECO:0000256" key="4">
    <source>
        <dbReference type="ARBA" id="ARBA00022989"/>
    </source>
</evidence>
<keyword evidence="3 6" id="KW-0812">Transmembrane</keyword>
<evidence type="ECO:0000256" key="1">
    <source>
        <dbReference type="ARBA" id="ARBA00004141"/>
    </source>
</evidence>
<gene>
    <name evidence="7" type="ORF">NP493_1769g00005</name>
</gene>
<dbReference type="AlphaFoldDB" id="A0AAD9JSY5"/>
<organism evidence="7 8">
    <name type="scientific">Ridgeia piscesae</name>
    <name type="common">Tubeworm</name>
    <dbReference type="NCBI Taxonomy" id="27915"/>
    <lineage>
        <taxon>Eukaryota</taxon>
        <taxon>Metazoa</taxon>
        <taxon>Spiralia</taxon>
        <taxon>Lophotrochozoa</taxon>
        <taxon>Annelida</taxon>
        <taxon>Polychaeta</taxon>
        <taxon>Sedentaria</taxon>
        <taxon>Canalipalpata</taxon>
        <taxon>Sabellida</taxon>
        <taxon>Siboglinidae</taxon>
        <taxon>Ridgeia</taxon>
    </lineage>
</organism>
<dbReference type="Proteomes" id="UP001209878">
    <property type="component" value="Unassembled WGS sequence"/>
</dbReference>
<evidence type="ECO:0000256" key="2">
    <source>
        <dbReference type="ARBA" id="ARBA00006772"/>
    </source>
</evidence>
<dbReference type="EMBL" id="JAODUO010001766">
    <property type="protein sequence ID" value="KAK2158809.1"/>
    <property type="molecule type" value="Genomic_DNA"/>
</dbReference>
<dbReference type="Pfam" id="PF00939">
    <property type="entry name" value="Na_sulph_symp"/>
    <property type="match status" value="1"/>
</dbReference>
<evidence type="ECO:0000313" key="8">
    <source>
        <dbReference type="Proteomes" id="UP001209878"/>
    </source>
</evidence>
<feature type="transmembrane region" description="Helical" evidence="6">
    <location>
        <begin position="494"/>
        <end position="521"/>
    </location>
</feature>